<keyword evidence="1" id="KW-1133">Transmembrane helix</keyword>
<evidence type="ECO:0000313" key="3">
    <source>
        <dbReference type="Proteomes" id="UP000298663"/>
    </source>
</evidence>
<dbReference type="Proteomes" id="UP000298663">
    <property type="component" value="Unassembled WGS sequence"/>
</dbReference>
<name>A0A4U5LVJ3_STECR</name>
<dbReference type="EMBL" id="AZBU02000011">
    <property type="protein sequence ID" value="TKR60174.1"/>
    <property type="molecule type" value="Genomic_DNA"/>
</dbReference>
<proteinExistence type="predicted"/>
<protein>
    <submittedName>
        <fullName evidence="2">Uncharacterized protein</fullName>
    </submittedName>
</protein>
<keyword evidence="1" id="KW-0472">Membrane</keyword>
<evidence type="ECO:0000313" key="2">
    <source>
        <dbReference type="EMBL" id="TKR60174.1"/>
    </source>
</evidence>
<feature type="transmembrane region" description="Helical" evidence="1">
    <location>
        <begin position="62"/>
        <end position="85"/>
    </location>
</feature>
<gene>
    <name evidence="2" type="ORF">L596_027465</name>
</gene>
<keyword evidence="3" id="KW-1185">Reference proteome</keyword>
<evidence type="ECO:0000256" key="1">
    <source>
        <dbReference type="SAM" id="Phobius"/>
    </source>
</evidence>
<dbReference type="AlphaFoldDB" id="A0A4U5LVJ3"/>
<reference evidence="2 3" key="1">
    <citation type="journal article" date="2015" name="Genome Biol.">
        <title>Comparative genomics of Steinernema reveals deeply conserved gene regulatory networks.</title>
        <authorList>
            <person name="Dillman A.R."/>
            <person name="Macchietto M."/>
            <person name="Porter C.F."/>
            <person name="Rogers A."/>
            <person name="Williams B."/>
            <person name="Antoshechkin I."/>
            <person name="Lee M.M."/>
            <person name="Goodwin Z."/>
            <person name="Lu X."/>
            <person name="Lewis E.E."/>
            <person name="Goodrich-Blair H."/>
            <person name="Stock S.P."/>
            <person name="Adams B.J."/>
            <person name="Sternberg P.W."/>
            <person name="Mortazavi A."/>
        </authorList>
    </citation>
    <scope>NUCLEOTIDE SEQUENCE [LARGE SCALE GENOMIC DNA]</scope>
    <source>
        <strain evidence="2 3">ALL</strain>
    </source>
</reference>
<accession>A0A4U5LVJ3</accession>
<organism evidence="2 3">
    <name type="scientific">Steinernema carpocapsae</name>
    <name type="common">Entomopathogenic nematode</name>
    <dbReference type="NCBI Taxonomy" id="34508"/>
    <lineage>
        <taxon>Eukaryota</taxon>
        <taxon>Metazoa</taxon>
        <taxon>Ecdysozoa</taxon>
        <taxon>Nematoda</taxon>
        <taxon>Chromadorea</taxon>
        <taxon>Rhabditida</taxon>
        <taxon>Tylenchina</taxon>
        <taxon>Panagrolaimomorpha</taxon>
        <taxon>Strongyloidoidea</taxon>
        <taxon>Steinernematidae</taxon>
        <taxon>Steinernema</taxon>
    </lineage>
</organism>
<sequence length="91" mass="10779">MSLFYLMNRTILLVYRHYNTQLKEAIEEKLFVLHPEEFTVFSCRQLGIMNIVREMADNSTGFLSMTIFCGIRMNVGAVYTLAAFWKNITWW</sequence>
<comment type="caution">
    <text evidence="2">The sequence shown here is derived from an EMBL/GenBank/DDBJ whole genome shotgun (WGS) entry which is preliminary data.</text>
</comment>
<keyword evidence="1" id="KW-0812">Transmembrane</keyword>
<reference evidence="2 3" key="2">
    <citation type="journal article" date="2019" name="G3 (Bethesda)">
        <title>Hybrid Assembly of the Genome of the Entomopathogenic Nematode Steinernema carpocapsae Identifies the X-Chromosome.</title>
        <authorList>
            <person name="Serra L."/>
            <person name="Macchietto M."/>
            <person name="Macias-Munoz A."/>
            <person name="McGill C.J."/>
            <person name="Rodriguez I.M."/>
            <person name="Rodriguez B."/>
            <person name="Murad R."/>
            <person name="Mortazavi A."/>
        </authorList>
    </citation>
    <scope>NUCLEOTIDE SEQUENCE [LARGE SCALE GENOMIC DNA]</scope>
    <source>
        <strain evidence="2 3">ALL</strain>
    </source>
</reference>